<gene>
    <name evidence="2" type="ORF">FHS77_002686</name>
</gene>
<dbReference type="EMBL" id="JACIIU010000017">
    <property type="protein sequence ID" value="MBB6262118.1"/>
    <property type="molecule type" value="Genomic_DNA"/>
</dbReference>
<evidence type="ECO:0000313" key="2">
    <source>
        <dbReference type="EMBL" id="MBB6262118.1"/>
    </source>
</evidence>
<dbReference type="Proteomes" id="UP000555393">
    <property type="component" value="Unassembled WGS sequence"/>
</dbReference>
<name>A0A841M7J4_9HYPH</name>
<evidence type="ECO:0000313" key="3">
    <source>
        <dbReference type="Proteomes" id="UP000555393"/>
    </source>
</evidence>
<dbReference type="RefSeq" id="WP_184224113.1">
    <property type="nucleotide sequence ID" value="NZ_JACIIU010000017.1"/>
</dbReference>
<sequence length="77" mass="9030">MIIHFLISRIRKLFGFNDDPLPALNKKADELTVAIEKAKRDKKKYSHLQSELCKVRAIIMTIERGIPYRNGKFEWGQ</sequence>
<proteinExistence type="predicted"/>
<organism evidence="2 3">
    <name type="scientific">Paenochrobactrum gallinarii</name>
    <dbReference type="NCBI Taxonomy" id="643673"/>
    <lineage>
        <taxon>Bacteria</taxon>
        <taxon>Pseudomonadati</taxon>
        <taxon>Pseudomonadota</taxon>
        <taxon>Alphaproteobacteria</taxon>
        <taxon>Hyphomicrobiales</taxon>
        <taxon>Brucellaceae</taxon>
        <taxon>Paenochrobactrum</taxon>
    </lineage>
</organism>
<reference evidence="2 3" key="1">
    <citation type="submission" date="2020-08" db="EMBL/GenBank/DDBJ databases">
        <title>Genomic Encyclopedia of Type Strains, Phase IV (KMG-IV): sequencing the most valuable type-strain genomes for metagenomic binning, comparative biology and taxonomic classification.</title>
        <authorList>
            <person name="Goeker M."/>
        </authorList>
    </citation>
    <scope>NUCLEOTIDE SEQUENCE [LARGE SCALE GENOMIC DNA]</scope>
    <source>
        <strain evidence="2 3">DSM 22336</strain>
    </source>
</reference>
<keyword evidence="1" id="KW-0175">Coiled coil</keyword>
<accession>A0A841M7J4</accession>
<keyword evidence="3" id="KW-1185">Reference proteome</keyword>
<comment type="caution">
    <text evidence="2">The sequence shown here is derived from an EMBL/GenBank/DDBJ whole genome shotgun (WGS) entry which is preliminary data.</text>
</comment>
<feature type="coiled-coil region" evidence="1">
    <location>
        <begin position="21"/>
        <end position="48"/>
    </location>
</feature>
<dbReference type="AlphaFoldDB" id="A0A841M7J4"/>
<evidence type="ECO:0000256" key="1">
    <source>
        <dbReference type="SAM" id="Coils"/>
    </source>
</evidence>
<protein>
    <submittedName>
        <fullName evidence="2">Uncharacterized protein</fullName>
    </submittedName>
</protein>